<proteinExistence type="predicted"/>
<feature type="region of interest" description="Disordered" evidence="1">
    <location>
        <begin position="204"/>
        <end position="253"/>
    </location>
</feature>
<dbReference type="Gene3D" id="3.90.1530.10">
    <property type="entry name" value="Conserved hypothetical protein from pyrococcus furiosus pfu- 392566-001, ParB domain"/>
    <property type="match status" value="1"/>
</dbReference>
<feature type="region of interest" description="Disordered" evidence="1">
    <location>
        <begin position="147"/>
        <end position="175"/>
    </location>
</feature>
<protein>
    <submittedName>
        <fullName evidence="3">ParB N-terminal domain-containing protein</fullName>
    </submittedName>
</protein>
<dbReference type="Proteomes" id="UP001501116">
    <property type="component" value="Unassembled WGS sequence"/>
</dbReference>
<dbReference type="SUPFAM" id="SSF110849">
    <property type="entry name" value="ParB/Sulfiredoxin"/>
    <property type="match status" value="1"/>
</dbReference>
<gene>
    <name evidence="3" type="ORF">GCM10009754_58910</name>
</gene>
<name>A0ABP5DAK0_9PSEU</name>
<evidence type="ECO:0000256" key="1">
    <source>
        <dbReference type="SAM" id="MobiDB-lite"/>
    </source>
</evidence>
<feature type="domain" description="ParB-like N-terminal" evidence="2">
    <location>
        <begin position="22"/>
        <end position="106"/>
    </location>
</feature>
<organism evidence="3 4">
    <name type="scientific">Amycolatopsis minnesotensis</name>
    <dbReference type="NCBI Taxonomy" id="337894"/>
    <lineage>
        <taxon>Bacteria</taxon>
        <taxon>Bacillati</taxon>
        <taxon>Actinomycetota</taxon>
        <taxon>Actinomycetes</taxon>
        <taxon>Pseudonocardiales</taxon>
        <taxon>Pseudonocardiaceae</taxon>
        <taxon>Amycolatopsis</taxon>
    </lineage>
</organism>
<evidence type="ECO:0000259" key="2">
    <source>
        <dbReference type="SMART" id="SM00470"/>
    </source>
</evidence>
<dbReference type="InterPro" id="IPR036086">
    <property type="entry name" value="ParB/Sulfiredoxin_sf"/>
</dbReference>
<sequence>MDELTRAAELSPARAVGMTEVTRVRIGELVAADSPRAAGEDQQHARMLAESDAELPPIIVHRQSMRVIDGMHRLRAAILRGETELDVRFYDGDEKDAFVLAVRANVAHGLPLSLNDRIAAARRIIGSHPHWSDRMIASVTGLAPKTVGGVRTRSSEEFTQSNVRLGKDGRTRPTNTAAGRLLASELLRENPAASLREIARAAGVAPSTVSDVRERLSRGKHPVPPRQRGALAIESDEHEPDPAEPRSESQTSRADRIAMLEALRKDPSFRFTEAGRALLRWLDSRFAETPEWERLVEGVPSHRARTVADLIHDISRDLSRFAELIERKGNAGA</sequence>
<reference evidence="4" key="1">
    <citation type="journal article" date="2019" name="Int. J. Syst. Evol. Microbiol.">
        <title>The Global Catalogue of Microorganisms (GCM) 10K type strain sequencing project: providing services to taxonomists for standard genome sequencing and annotation.</title>
        <authorList>
            <consortium name="The Broad Institute Genomics Platform"/>
            <consortium name="The Broad Institute Genome Sequencing Center for Infectious Disease"/>
            <person name="Wu L."/>
            <person name="Ma J."/>
        </authorList>
    </citation>
    <scope>NUCLEOTIDE SEQUENCE [LARGE SCALE GENOMIC DNA]</scope>
    <source>
        <strain evidence="4">JCM 14545</strain>
    </source>
</reference>
<evidence type="ECO:0000313" key="3">
    <source>
        <dbReference type="EMBL" id="GAA1975647.1"/>
    </source>
</evidence>
<feature type="compositionally biased region" description="Basic and acidic residues" evidence="1">
    <location>
        <begin position="240"/>
        <end position="253"/>
    </location>
</feature>
<dbReference type="Gene3D" id="1.10.357.10">
    <property type="entry name" value="Tetracycline Repressor, domain 2"/>
    <property type="match status" value="1"/>
</dbReference>
<comment type="caution">
    <text evidence="3">The sequence shown here is derived from an EMBL/GenBank/DDBJ whole genome shotgun (WGS) entry which is preliminary data.</text>
</comment>
<keyword evidence="4" id="KW-1185">Reference proteome</keyword>
<dbReference type="EMBL" id="BAAANN010000027">
    <property type="protein sequence ID" value="GAA1975647.1"/>
    <property type="molecule type" value="Genomic_DNA"/>
</dbReference>
<dbReference type="InterPro" id="IPR003115">
    <property type="entry name" value="ParB_N"/>
</dbReference>
<dbReference type="RefSeq" id="WP_344426004.1">
    <property type="nucleotide sequence ID" value="NZ_BAAANN010000027.1"/>
</dbReference>
<evidence type="ECO:0000313" key="4">
    <source>
        <dbReference type="Proteomes" id="UP001501116"/>
    </source>
</evidence>
<accession>A0ABP5DAK0</accession>
<dbReference type="SMART" id="SM00470">
    <property type="entry name" value="ParB"/>
    <property type="match status" value="1"/>
</dbReference>